<name>A0A8J4YGC1_CHIOP</name>
<keyword evidence="9" id="KW-1185">Reference proteome</keyword>
<dbReference type="Proteomes" id="UP000770661">
    <property type="component" value="Unassembled WGS sequence"/>
</dbReference>
<dbReference type="PANTHER" id="PTHR21632:SF5">
    <property type="entry name" value="TOMOREGULIN-2 ISOFORM X1"/>
    <property type="match status" value="1"/>
</dbReference>
<dbReference type="PROSITE" id="PS50090">
    <property type="entry name" value="MYB_LIKE"/>
    <property type="match status" value="1"/>
</dbReference>
<organism evidence="8 9">
    <name type="scientific">Chionoecetes opilio</name>
    <name type="common">Atlantic snow crab</name>
    <name type="synonym">Cancer opilio</name>
    <dbReference type="NCBI Taxonomy" id="41210"/>
    <lineage>
        <taxon>Eukaryota</taxon>
        <taxon>Metazoa</taxon>
        <taxon>Ecdysozoa</taxon>
        <taxon>Arthropoda</taxon>
        <taxon>Crustacea</taxon>
        <taxon>Multicrustacea</taxon>
        <taxon>Malacostraca</taxon>
        <taxon>Eumalacostraca</taxon>
        <taxon>Eucarida</taxon>
        <taxon>Decapoda</taxon>
        <taxon>Pleocyemata</taxon>
        <taxon>Brachyura</taxon>
        <taxon>Eubrachyura</taxon>
        <taxon>Majoidea</taxon>
        <taxon>Majidae</taxon>
        <taxon>Chionoecetes</taxon>
    </lineage>
</organism>
<comment type="function">
    <text evidence="5">Involved in transvection phenomena (= synapsis-dependent gene expression), where the synaptic pairing of chromosomes carrying genes with which zeste interacts influences the expression of these genes. Zeste binds to DNA and stimulates transcription from a nearby promoter.</text>
</comment>
<evidence type="ECO:0000256" key="3">
    <source>
        <dbReference type="ARBA" id="ARBA00016807"/>
    </source>
</evidence>
<dbReference type="OrthoDB" id="6340111at2759"/>
<evidence type="ECO:0000256" key="2">
    <source>
        <dbReference type="ARBA" id="ARBA00011764"/>
    </source>
</evidence>
<dbReference type="Pfam" id="PF13873">
    <property type="entry name" value="Myb_DNA-bind_5"/>
    <property type="match status" value="1"/>
</dbReference>
<dbReference type="InterPro" id="IPR028002">
    <property type="entry name" value="Myb_DNA-bind_5"/>
</dbReference>
<dbReference type="AlphaFoldDB" id="A0A8J4YGC1"/>
<feature type="region of interest" description="Disordered" evidence="6">
    <location>
        <begin position="283"/>
        <end position="305"/>
    </location>
</feature>
<evidence type="ECO:0000313" key="8">
    <source>
        <dbReference type="EMBL" id="KAG0723704.1"/>
    </source>
</evidence>
<feature type="domain" description="Myb-like" evidence="7">
    <location>
        <begin position="18"/>
        <end position="91"/>
    </location>
</feature>
<gene>
    <name evidence="8" type="primary">msantd3_1</name>
    <name evidence="8" type="ORF">GWK47_042124</name>
</gene>
<dbReference type="InterPro" id="IPR001005">
    <property type="entry name" value="SANT/Myb"/>
</dbReference>
<reference evidence="8" key="1">
    <citation type="submission" date="2020-07" db="EMBL/GenBank/DDBJ databases">
        <title>The High-quality genome of the commercially important snow crab, Chionoecetes opilio.</title>
        <authorList>
            <person name="Jeong J.-H."/>
            <person name="Ryu S."/>
        </authorList>
    </citation>
    <scope>NUCLEOTIDE SEQUENCE</scope>
    <source>
        <strain evidence="8">MADBK_172401_WGS</strain>
        <tissue evidence="8">Digestive gland</tissue>
    </source>
</reference>
<dbReference type="PANTHER" id="PTHR21632">
    <property type="entry name" value="REGULATORY PROTEIN ZESTE"/>
    <property type="match status" value="1"/>
</dbReference>
<evidence type="ECO:0000256" key="6">
    <source>
        <dbReference type="SAM" id="MobiDB-lite"/>
    </source>
</evidence>
<comment type="subunit">
    <text evidence="2">Self-associates forming complexes of several hundred monomers.</text>
</comment>
<evidence type="ECO:0000256" key="1">
    <source>
        <dbReference type="ARBA" id="ARBA00007954"/>
    </source>
</evidence>
<dbReference type="GO" id="GO:0003677">
    <property type="term" value="F:DNA binding"/>
    <property type="evidence" value="ECO:0007669"/>
    <property type="project" value="UniProtKB-KW"/>
</dbReference>
<feature type="compositionally biased region" description="Low complexity" evidence="6">
    <location>
        <begin position="323"/>
        <end position="339"/>
    </location>
</feature>
<proteinExistence type="inferred from homology"/>
<accession>A0A8J4YGC1</accession>
<evidence type="ECO:0000256" key="5">
    <source>
        <dbReference type="ARBA" id="ARBA00025466"/>
    </source>
</evidence>
<feature type="compositionally biased region" description="Polar residues" evidence="6">
    <location>
        <begin position="99"/>
        <end position="113"/>
    </location>
</feature>
<evidence type="ECO:0000256" key="4">
    <source>
        <dbReference type="ARBA" id="ARBA00021372"/>
    </source>
</evidence>
<evidence type="ECO:0000259" key="7">
    <source>
        <dbReference type="PROSITE" id="PS50090"/>
    </source>
</evidence>
<keyword evidence="8" id="KW-0238">DNA-binding</keyword>
<feature type="compositionally biased region" description="Basic and acidic residues" evidence="6">
    <location>
        <begin position="137"/>
        <end position="176"/>
    </location>
</feature>
<evidence type="ECO:0000313" key="9">
    <source>
        <dbReference type="Proteomes" id="UP000770661"/>
    </source>
</evidence>
<dbReference type="EMBL" id="JACEEZ010007827">
    <property type="protein sequence ID" value="KAG0723704.1"/>
    <property type="molecule type" value="Genomic_DNA"/>
</dbReference>
<feature type="region of interest" description="Disordered" evidence="6">
    <location>
        <begin position="98"/>
        <end position="205"/>
    </location>
</feature>
<comment type="similarity">
    <text evidence="1">Belongs to the MSANTD3 family.</text>
</comment>
<sequence length="433" mass="47089">MLEGVGMPLVYSASGAGGREQRRPMWTQHEKAVLRLLMRQYAGVTEFDPPDVHKHPIRNEMWRLLTARYNAHPHVRSRDTKQLRKAWENLKYRARKLGSENQRGGRQQNSIAESSWPLDGVTLPGAAPSTPASPPREAGEVGDWKGEMGDWKGEVGDWKGEVGDWKDADEESQRILDEEEEEKVVKVEAEDEPLLSQERHSPPLSERGPAMLSLHPLVSSLLGGGLGSLATTLPFFTSHSSPLATGLLLPQVVSSLSCGDPEQRTTILRSSINAISAAVGDAASPLTATSAAPTSTTTTSDTSISTSGASVVLNGVSQAFPNTPTDAASPSSPASDKAAADILGDHPHAQDRLQHRVAGVEASIRHTEDHHQAQMQLLRLQMAQAVTEHDAKMRVLATQLAYWQRRLRVQQRVSDALSVTTQLEPEGEEEPLP</sequence>
<feature type="region of interest" description="Disordered" evidence="6">
    <location>
        <begin position="317"/>
        <end position="339"/>
    </location>
</feature>
<protein>
    <recommendedName>
        <fullName evidence="4">Myb/SANT-like DNA-binding domain-containing protein 3</fullName>
    </recommendedName>
    <alternativeName>
        <fullName evidence="3">Regulatory protein zeste</fullName>
    </alternativeName>
</protein>
<comment type="caution">
    <text evidence="8">The sequence shown here is derived from an EMBL/GenBank/DDBJ whole genome shotgun (WGS) entry which is preliminary data.</text>
</comment>